<proteinExistence type="predicted"/>
<organism evidence="1">
    <name type="scientific">marine sediment metagenome</name>
    <dbReference type="NCBI Taxonomy" id="412755"/>
    <lineage>
        <taxon>unclassified sequences</taxon>
        <taxon>metagenomes</taxon>
        <taxon>ecological metagenomes</taxon>
    </lineage>
</organism>
<dbReference type="AlphaFoldDB" id="A0A0F9HU40"/>
<protein>
    <recommendedName>
        <fullName evidence="2">Zona occludens toxin N-terminal domain-containing protein</fullName>
    </recommendedName>
</protein>
<evidence type="ECO:0000313" key="1">
    <source>
        <dbReference type="EMBL" id="KKM18911.1"/>
    </source>
</evidence>
<evidence type="ECO:0008006" key="2">
    <source>
        <dbReference type="Google" id="ProtNLM"/>
    </source>
</evidence>
<accession>A0A0F9HU40</accession>
<sequence>MKPIYWSIKDIVHILKERQNNEFDGRMAICGDTGNGKSTLILKILLRFKDFNNWKHQVYSRDDLLRLLKTEKRGFAWDDEAINSGYKRNFNQAGQQDLIKTLTAYRDSFNIFASTIPNFFSLDKDLRDLYFIMIQIIERGVGVVHMPLQGRLYSQDKWDAKNNAKIEESWSRRQLKDPNFKPRYHTLSTFRGYIFFSDATPKQKKLYLEVKRTKRQGAFMTEAEKLENQELPFIDKIYSQLLEGKLTQDGIYQICLMEKQKYSSVVSNLNRKLKDDGKDGTVKSFLKKIDKIPFHSNHKDEIDKLVPSF</sequence>
<comment type="caution">
    <text evidence="1">The sequence shown here is derived from an EMBL/GenBank/DDBJ whole genome shotgun (WGS) entry which is preliminary data.</text>
</comment>
<name>A0A0F9HU40_9ZZZZ</name>
<dbReference type="EMBL" id="LAZR01014112">
    <property type="protein sequence ID" value="KKM18911.1"/>
    <property type="molecule type" value="Genomic_DNA"/>
</dbReference>
<reference evidence="1" key="1">
    <citation type="journal article" date="2015" name="Nature">
        <title>Complex archaea that bridge the gap between prokaryotes and eukaryotes.</title>
        <authorList>
            <person name="Spang A."/>
            <person name="Saw J.H."/>
            <person name="Jorgensen S.L."/>
            <person name="Zaremba-Niedzwiedzka K."/>
            <person name="Martijn J."/>
            <person name="Lind A.E."/>
            <person name="van Eijk R."/>
            <person name="Schleper C."/>
            <person name="Guy L."/>
            <person name="Ettema T.J."/>
        </authorList>
    </citation>
    <scope>NUCLEOTIDE SEQUENCE</scope>
</reference>
<gene>
    <name evidence="1" type="ORF">LCGC14_1660930</name>
</gene>